<organism evidence="1 2">
    <name type="scientific">Thermogemmata fonticola</name>
    <dbReference type="NCBI Taxonomy" id="2755323"/>
    <lineage>
        <taxon>Bacteria</taxon>
        <taxon>Pseudomonadati</taxon>
        <taxon>Planctomycetota</taxon>
        <taxon>Planctomycetia</taxon>
        <taxon>Gemmatales</taxon>
        <taxon>Gemmataceae</taxon>
        <taxon>Thermogemmata</taxon>
    </lineage>
</organism>
<dbReference type="EMBL" id="JACEFB010000019">
    <property type="protein sequence ID" value="MBA2227777.1"/>
    <property type="molecule type" value="Genomic_DNA"/>
</dbReference>
<evidence type="ECO:0000313" key="2">
    <source>
        <dbReference type="Proteomes" id="UP000542342"/>
    </source>
</evidence>
<proteinExistence type="predicted"/>
<name>A0A7V8VH15_9BACT</name>
<gene>
    <name evidence="1" type="ORF">H0921_16580</name>
</gene>
<keyword evidence="2" id="KW-1185">Reference proteome</keyword>
<dbReference type="Proteomes" id="UP000542342">
    <property type="component" value="Unassembled WGS sequence"/>
</dbReference>
<protein>
    <submittedName>
        <fullName evidence="1">Uncharacterized protein</fullName>
    </submittedName>
</protein>
<accession>A0A7V8VH15</accession>
<reference evidence="1 2" key="1">
    <citation type="submission" date="2020-07" db="EMBL/GenBank/DDBJ databases">
        <title>Thermogemmata thermophila gen. nov., sp. nov., a novel moderate thermophilic planctomycete from a Kamchatka hot spring.</title>
        <authorList>
            <person name="Elcheninov A.G."/>
            <person name="Podosokorskaya O.A."/>
            <person name="Kovaleva O.L."/>
            <person name="Novikov A."/>
            <person name="Bonch-Osmolovskaya E.A."/>
            <person name="Toshchakov S.V."/>
            <person name="Kublanov I.V."/>
        </authorList>
    </citation>
    <scope>NUCLEOTIDE SEQUENCE [LARGE SCALE GENOMIC DNA]</scope>
    <source>
        <strain evidence="1 2">2918</strain>
    </source>
</reference>
<evidence type="ECO:0000313" key="1">
    <source>
        <dbReference type="EMBL" id="MBA2227777.1"/>
    </source>
</evidence>
<dbReference type="AlphaFoldDB" id="A0A7V8VH15"/>
<sequence length="169" mass="19193">MLRYVSAEQLLAEPSAHRYLHVLILTALQDGASRLELRYTLDGVVPYYRLEERDWELAPPPPLVAEQLKETVRQVSRLVTPERPDTTVLVGPPEGRYEPLQAGWLTYELQGRWLDLRVYIDPREPFGVMRFDIEGASEFSSAAQAALRDYAEQLAALQDSISAPEETLP</sequence>
<dbReference type="RefSeq" id="WP_194539643.1">
    <property type="nucleotide sequence ID" value="NZ_JACEFB010000019.1"/>
</dbReference>
<comment type="caution">
    <text evidence="1">The sequence shown here is derived from an EMBL/GenBank/DDBJ whole genome shotgun (WGS) entry which is preliminary data.</text>
</comment>